<evidence type="ECO:0000313" key="2">
    <source>
        <dbReference type="EMBL" id="OQD88766.1"/>
    </source>
</evidence>
<comment type="caution">
    <text evidence="2">The sequence shown here is derived from an EMBL/GenBank/DDBJ whole genome shotgun (WGS) entry which is preliminary data.</text>
</comment>
<keyword evidence="3" id="KW-1185">Reference proteome</keyword>
<dbReference type="Pfam" id="PF13460">
    <property type="entry name" value="NAD_binding_10"/>
    <property type="match status" value="1"/>
</dbReference>
<dbReference type="STRING" id="416450.A0A1V6QIQ9"/>
<evidence type="ECO:0000259" key="1">
    <source>
        <dbReference type="Pfam" id="PF13460"/>
    </source>
</evidence>
<dbReference type="GO" id="GO:0005737">
    <property type="term" value="C:cytoplasm"/>
    <property type="evidence" value="ECO:0007669"/>
    <property type="project" value="TreeGrafter"/>
</dbReference>
<dbReference type="InterPro" id="IPR051783">
    <property type="entry name" value="NAD(P)-dependent_oxidoreduct"/>
</dbReference>
<dbReference type="Proteomes" id="UP000191672">
    <property type="component" value="Unassembled WGS sequence"/>
</dbReference>
<dbReference type="InterPro" id="IPR036291">
    <property type="entry name" value="NAD(P)-bd_dom_sf"/>
</dbReference>
<dbReference type="PANTHER" id="PTHR48079">
    <property type="entry name" value="PROTEIN YEEZ"/>
    <property type="match status" value="1"/>
</dbReference>
<reference evidence="3" key="1">
    <citation type="journal article" date="2017" name="Nat. Microbiol.">
        <title>Global analysis of biosynthetic gene clusters reveals vast potential of secondary metabolite production in Penicillium species.</title>
        <authorList>
            <person name="Nielsen J.C."/>
            <person name="Grijseels S."/>
            <person name="Prigent S."/>
            <person name="Ji B."/>
            <person name="Dainat J."/>
            <person name="Nielsen K.F."/>
            <person name="Frisvad J.C."/>
            <person name="Workman M."/>
            <person name="Nielsen J."/>
        </authorList>
    </citation>
    <scope>NUCLEOTIDE SEQUENCE [LARGE SCALE GENOMIC DNA]</scope>
    <source>
        <strain evidence="3">IBT 31811</strain>
    </source>
</reference>
<gene>
    <name evidence="2" type="ORF">PENANT_c003G04486</name>
</gene>
<accession>A0A1V6QIQ9</accession>
<proteinExistence type="predicted"/>
<dbReference type="EMBL" id="MDYN01000003">
    <property type="protein sequence ID" value="OQD88766.1"/>
    <property type="molecule type" value="Genomic_DNA"/>
</dbReference>
<dbReference type="InterPro" id="IPR016040">
    <property type="entry name" value="NAD(P)-bd_dom"/>
</dbReference>
<dbReference type="SUPFAM" id="SSF51735">
    <property type="entry name" value="NAD(P)-binding Rossmann-fold domains"/>
    <property type="match status" value="1"/>
</dbReference>
<dbReference type="PANTHER" id="PTHR48079:SF6">
    <property type="entry name" value="NAD(P)-BINDING DOMAIN-CONTAINING PROTEIN-RELATED"/>
    <property type="match status" value="1"/>
</dbReference>
<protein>
    <recommendedName>
        <fullName evidence="1">NAD(P)-binding domain-containing protein</fullName>
    </recommendedName>
</protein>
<dbReference type="GO" id="GO:0004029">
    <property type="term" value="F:aldehyde dehydrogenase (NAD+) activity"/>
    <property type="evidence" value="ECO:0007669"/>
    <property type="project" value="TreeGrafter"/>
</dbReference>
<name>A0A1V6QIQ9_9EURO</name>
<organism evidence="2 3">
    <name type="scientific">Penicillium antarcticum</name>
    <dbReference type="NCBI Taxonomy" id="416450"/>
    <lineage>
        <taxon>Eukaryota</taxon>
        <taxon>Fungi</taxon>
        <taxon>Dikarya</taxon>
        <taxon>Ascomycota</taxon>
        <taxon>Pezizomycotina</taxon>
        <taxon>Eurotiomycetes</taxon>
        <taxon>Eurotiomycetidae</taxon>
        <taxon>Eurotiales</taxon>
        <taxon>Aspergillaceae</taxon>
        <taxon>Penicillium</taxon>
    </lineage>
</organism>
<evidence type="ECO:0000313" key="3">
    <source>
        <dbReference type="Proteomes" id="UP000191672"/>
    </source>
</evidence>
<sequence>MPFSVFLIGPGFIGGELLDHLLEEGYAVTALVRRHYAVAEFTRLGVKAVIGTLDEGRLIRGQVAASDIVFHAATSDHLLSVQSVLEGIRTRAEQELMTYYIHTSGASLLADDAAGRYLDNIVFDDERPSQIDTLRMDAPHRQIDLEIVRSRQALSKFAKIAVLMPPVIYGVSTREKRLSIQLPTLIRYSLKHGYAGQVGGGLSVWGYIHVKDLARGYMTLLHWMEHSSTDEVLENPYFFCENGEELSWGNCAAEIGRLLSIKGRIKDPEPQTVPSENYNDLFGKLTVAVAGSNARNRANRLRKLGWRPLEKNAFTSLAEDEIPLILEEPGELHDYGL</sequence>
<feature type="domain" description="NAD(P)-binding" evidence="1">
    <location>
        <begin position="11"/>
        <end position="78"/>
    </location>
</feature>
<dbReference type="Gene3D" id="3.40.50.720">
    <property type="entry name" value="NAD(P)-binding Rossmann-like Domain"/>
    <property type="match status" value="1"/>
</dbReference>
<dbReference type="AlphaFoldDB" id="A0A1V6QIQ9"/>